<protein>
    <submittedName>
        <fullName evidence="2">Glutamate synthase</fullName>
    </submittedName>
</protein>
<sequence length="368" mass="42247">MCRLAALKSTQPLSPVLALRMMQAMQKGHDNSGFAMVMQDLEGAFADFKKYPLLSMACTSQGLEAAEEILETLGFTLKFDWQPDTVSAAGLDFRKMPHYVFRNYRYPEAFQQKPFSEQKALLVQTRLHLRQALAAIDGGFVYSFWPDVLTLKEIGNPSDIGTYFDLWKEESRLTARVISAQCRQNTNYKIVRYAAHPFFLEGYTLMANGENTNYQRNKEFQQNLHPGYLGFESDSQCFLYTLHYIREKLAWPLKYYKHVITPLPFEEMRARPDADILLRVRQACSHLEINGPNTIIFVLPAGEMGLVTDAKKLRPVVIGRHEEKVITASEVCGVDMVIPQRDPASDIYPSEREMLLINNQLEIEQWIQ</sequence>
<keyword evidence="3" id="KW-1185">Reference proteome</keyword>
<dbReference type="STRING" id="1134406.ADN00_12320"/>
<dbReference type="InterPro" id="IPR017932">
    <property type="entry name" value="GATase_2_dom"/>
</dbReference>
<dbReference type="PROSITE" id="PS51278">
    <property type="entry name" value="GATASE_TYPE_2"/>
    <property type="match status" value="1"/>
</dbReference>
<feature type="domain" description="Glutamine amidotransferase type-2" evidence="1">
    <location>
        <begin position="2"/>
        <end position="358"/>
    </location>
</feature>
<dbReference type="InterPro" id="IPR029055">
    <property type="entry name" value="Ntn_hydrolases_N"/>
</dbReference>
<gene>
    <name evidence="2" type="ORF">ADN00_12320</name>
</gene>
<accession>A0A0P6X730</accession>
<organism evidence="2 3">
    <name type="scientific">Ornatilinea apprima</name>
    <dbReference type="NCBI Taxonomy" id="1134406"/>
    <lineage>
        <taxon>Bacteria</taxon>
        <taxon>Bacillati</taxon>
        <taxon>Chloroflexota</taxon>
        <taxon>Anaerolineae</taxon>
        <taxon>Anaerolineales</taxon>
        <taxon>Anaerolineaceae</taxon>
        <taxon>Ornatilinea</taxon>
    </lineage>
</organism>
<evidence type="ECO:0000313" key="3">
    <source>
        <dbReference type="Proteomes" id="UP000050417"/>
    </source>
</evidence>
<dbReference type="Gene3D" id="3.60.20.10">
    <property type="entry name" value="Glutamine Phosphoribosylpyrophosphate, subunit 1, domain 1"/>
    <property type="match status" value="1"/>
</dbReference>
<evidence type="ECO:0000313" key="2">
    <source>
        <dbReference type="EMBL" id="KPL76118.1"/>
    </source>
</evidence>
<evidence type="ECO:0000259" key="1">
    <source>
        <dbReference type="PROSITE" id="PS51278"/>
    </source>
</evidence>
<dbReference type="EMBL" id="LGCL01000026">
    <property type="protein sequence ID" value="KPL76118.1"/>
    <property type="molecule type" value="Genomic_DNA"/>
</dbReference>
<reference evidence="2 3" key="1">
    <citation type="submission" date="2015-07" db="EMBL/GenBank/DDBJ databases">
        <title>Genome sequence of Ornatilinea apprima DSM 23815.</title>
        <authorList>
            <person name="Hemp J."/>
            <person name="Ward L.M."/>
            <person name="Pace L.A."/>
            <person name="Fischer W.W."/>
        </authorList>
    </citation>
    <scope>NUCLEOTIDE SEQUENCE [LARGE SCALE GENOMIC DNA]</scope>
    <source>
        <strain evidence="2 3">P3M-1</strain>
    </source>
</reference>
<proteinExistence type="predicted"/>
<dbReference type="OrthoDB" id="323290at2"/>
<dbReference type="AlphaFoldDB" id="A0A0P6X730"/>
<dbReference type="Proteomes" id="UP000050417">
    <property type="component" value="Unassembled WGS sequence"/>
</dbReference>
<dbReference type="RefSeq" id="WP_075063315.1">
    <property type="nucleotide sequence ID" value="NZ_LGCL01000026.1"/>
</dbReference>
<dbReference type="SUPFAM" id="SSF56235">
    <property type="entry name" value="N-terminal nucleophile aminohydrolases (Ntn hydrolases)"/>
    <property type="match status" value="1"/>
</dbReference>
<name>A0A0P6X730_9CHLR</name>
<comment type="caution">
    <text evidence="2">The sequence shown here is derived from an EMBL/GenBank/DDBJ whole genome shotgun (WGS) entry which is preliminary data.</text>
</comment>